<feature type="signal peptide" evidence="1">
    <location>
        <begin position="1"/>
        <end position="23"/>
    </location>
</feature>
<proteinExistence type="predicted"/>
<evidence type="ECO:0000313" key="2">
    <source>
        <dbReference type="EMBL" id="CAK0820081.1"/>
    </source>
</evidence>
<dbReference type="Proteomes" id="UP001189429">
    <property type="component" value="Unassembled WGS sequence"/>
</dbReference>
<keyword evidence="3" id="KW-1185">Reference proteome</keyword>
<sequence>MAPRPRARARAWLPVALLPGSLALALQETRGQQADSHRRTAERVEQLLSGWDESQRSAEGGRSAWDVFTELRSLGSAGASSPDAVAGISEDPETGVWRKVRRAAAPEAPAGGGAAPRATAGLVAAGAPAGEAGVQELPTPGMSELEYERFASGILEREISMLSDSQKGRLEAIRNGSITKKEVEIVVSHFDEHVGWMDMYEGLTTSYCKGDIALRYPQRPNKCASLPNVGREGHTFLNHIIQNYDRLADWTVFTQAQAPTAGWSGREGDHRNGHIYPGASFHDYVLGGGPFGGDGGDNSGGRFVFNGHWKPPKVGAPGWEKIHMAFAGNYYSNVGGATARLSSTCLPLQGQQSDLDLGTPEVMLALLAFIDFLGEGHERKLYSQGARFALSREKIRQRPKDFYETLRSIVNRDVFPMSSVFLELLWYYIPGQPGKGMPCKQDPPIACPVGFEQLGLYHDETVIGRTQLIPGVSMAECAEQCWSECGAFEYNAGEQFCVHLDPNASTTDAQSGLWPGTLTCKRVTDR</sequence>
<dbReference type="SUPFAM" id="SSF57414">
    <property type="entry name" value="Hairpin loop containing domain-like"/>
    <property type="match status" value="1"/>
</dbReference>
<comment type="caution">
    <text evidence="2">The sequence shown here is derived from an EMBL/GenBank/DDBJ whole genome shotgun (WGS) entry which is preliminary data.</text>
</comment>
<accession>A0ABN9RLP7</accession>
<feature type="chain" id="PRO_5047042876" description="Apple domain-containing protein" evidence="1">
    <location>
        <begin position="24"/>
        <end position="526"/>
    </location>
</feature>
<name>A0ABN9RLP7_9DINO</name>
<dbReference type="PANTHER" id="PTHR37490">
    <property type="entry name" value="EXPRESSED PROTEIN"/>
    <property type="match status" value="1"/>
</dbReference>
<protein>
    <recommendedName>
        <fullName evidence="4">Apple domain-containing protein</fullName>
    </recommendedName>
</protein>
<evidence type="ECO:0008006" key="4">
    <source>
        <dbReference type="Google" id="ProtNLM"/>
    </source>
</evidence>
<evidence type="ECO:0000313" key="3">
    <source>
        <dbReference type="Proteomes" id="UP001189429"/>
    </source>
</evidence>
<dbReference type="InterPro" id="IPR021838">
    <property type="entry name" value="DUF3431"/>
</dbReference>
<keyword evidence="1" id="KW-0732">Signal</keyword>
<dbReference type="PANTHER" id="PTHR37490:SF1">
    <property type="entry name" value="GLYCOSYLTRANSFERASE 2-LIKE DOMAIN-CONTAINING PROTEIN"/>
    <property type="match status" value="1"/>
</dbReference>
<dbReference type="EMBL" id="CAUYUJ010007248">
    <property type="protein sequence ID" value="CAK0820081.1"/>
    <property type="molecule type" value="Genomic_DNA"/>
</dbReference>
<reference evidence="2" key="1">
    <citation type="submission" date="2023-10" db="EMBL/GenBank/DDBJ databases">
        <authorList>
            <person name="Chen Y."/>
            <person name="Shah S."/>
            <person name="Dougan E. K."/>
            <person name="Thang M."/>
            <person name="Chan C."/>
        </authorList>
    </citation>
    <scope>NUCLEOTIDE SEQUENCE [LARGE SCALE GENOMIC DNA]</scope>
</reference>
<gene>
    <name evidence="2" type="ORF">PCOR1329_LOCUS21893</name>
</gene>
<dbReference type="Pfam" id="PF11913">
    <property type="entry name" value="DUF3431"/>
    <property type="match status" value="1"/>
</dbReference>
<evidence type="ECO:0000256" key="1">
    <source>
        <dbReference type="SAM" id="SignalP"/>
    </source>
</evidence>
<organism evidence="2 3">
    <name type="scientific">Prorocentrum cordatum</name>
    <dbReference type="NCBI Taxonomy" id="2364126"/>
    <lineage>
        <taxon>Eukaryota</taxon>
        <taxon>Sar</taxon>
        <taxon>Alveolata</taxon>
        <taxon>Dinophyceae</taxon>
        <taxon>Prorocentrales</taxon>
        <taxon>Prorocentraceae</taxon>
        <taxon>Prorocentrum</taxon>
    </lineage>
</organism>